<dbReference type="OrthoDB" id="28357at2759"/>
<evidence type="ECO:0000256" key="3">
    <source>
        <dbReference type="SAM" id="MobiDB-lite"/>
    </source>
</evidence>
<protein>
    <recommendedName>
        <fullName evidence="8">Ras GEF</fullName>
    </recommendedName>
</protein>
<feature type="region of interest" description="Disordered" evidence="3">
    <location>
        <begin position="559"/>
        <end position="583"/>
    </location>
</feature>
<proteinExistence type="predicted"/>
<feature type="domain" description="N-terminal Ras-GEF" evidence="5">
    <location>
        <begin position="371"/>
        <end position="544"/>
    </location>
</feature>
<feature type="compositionally biased region" description="Low complexity" evidence="3">
    <location>
        <begin position="559"/>
        <end position="574"/>
    </location>
</feature>
<dbReference type="Pfam" id="PF00617">
    <property type="entry name" value="RasGEF"/>
    <property type="match status" value="1"/>
</dbReference>
<keyword evidence="7" id="KW-1185">Reference proteome</keyword>
<feature type="domain" description="Ras-GEF" evidence="4">
    <location>
        <begin position="805"/>
        <end position="1063"/>
    </location>
</feature>
<accession>A0A9W8HWH5</accession>
<evidence type="ECO:0000259" key="5">
    <source>
        <dbReference type="PROSITE" id="PS50212"/>
    </source>
</evidence>
<dbReference type="GO" id="GO:0005886">
    <property type="term" value="C:plasma membrane"/>
    <property type="evidence" value="ECO:0007669"/>
    <property type="project" value="TreeGrafter"/>
</dbReference>
<dbReference type="InterPro" id="IPR001895">
    <property type="entry name" value="RASGEF_cat_dom"/>
</dbReference>
<evidence type="ECO:0000256" key="2">
    <source>
        <dbReference type="PROSITE-ProRule" id="PRU00168"/>
    </source>
</evidence>
<dbReference type="PANTHER" id="PTHR23113:SF99">
    <property type="entry name" value="RASGEF DOMAIN-CONTAINING PROTEIN"/>
    <property type="match status" value="1"/>
</dbReference>
<dbReference type="PANTHER" id="PTHR23113">
    <property type="entry name" value="GUANINE NUCLEOTIDE EXCHANGE FACTOR"/>
    <property type="match status" value="1"/>
</dbReference>
<evidence type="ECO:0000256" key="1">
    <source>
        <dbReference type="ARBA" id="ARBA00022658"/>
    </source>
</evidence>
<feature type="region of interest" description="Disordered" evidence="3">
    <location>
        <begin position="652"/>
        <end position="678"/>
    </location>
</feature>
<name>A0A9W8HWH5_9FUNG</name>
<feature type="compositionally biased region" description="Low complexity" evidence="3">
    <location>
        <begin position="1137"/>
        <end position="1153"/>
    </location>
</feature>
<feature type="compositionally biased region" description="Polar residues" evidence="3">
    <location>
        <begin position="302"/>
        <end position="353"/>
    </location>
</feature>
<feature type="region of interest" description="Disordered" evidence="3">
    <location>
        <begin position="239"/>
        <end position="363"/>
    </location>
</feature>
<organism evidence="6 7">
    <name type="scientific">Coemansia guatemalensis</name>
    <dbReference type="NCBI Taxonomy" id="2761395"/>
    <lineage>
        <taxon>Eukaryota</taxon>
        <taxon>Fungi</taxon>
        <taxon>Fungi incertae sedis</taxon>
        <taxon>Zoopagomycota</taxon>
        <taxon>Kickxellomycotina</taxon>
        <taxon>Kickxellomycetes</taxon>
        <taxon>Kickxellales</taxon>
        <taxon>Kickxellaceae</taxon>
        <taxon>Coemansia</taxon>
    </lineage>
</organism>
<feature type="compositionally biased region" description="Low complexity" evidence="3">
    <location>
        <begin position="82"/>
        <end position="96"/>
    </location>
</feature>
<feature type="compositionally biased region" description="Polar residues" evidence="3">
    <location>
        <begin position="652"/>
        <end position="665"/>
    </location>
</feature>
<dbReference type="PROSITE" id="PS50212">
    <property type="entry name" value="RASGEF_NTER"/>
    <property type="match status" value="1"/>
</dbReference>
<evidence type="ECO:0000313" key="7">
    <source>
        <dbReference type="Proteomes" id="UP001140094"/>
    </source>
</evidence>
<dbReference type="InterPro" id="IPR036964">
    <property type="entry name" value="RASGEF_cat_dom_sf"/>
</dbReference>
<feature type="region of interest" description="Disordered" evidence="3">
    <location>
        <begin position="1045"/>
        <end position="1075"/>
    </location>
</feature>
<feature type="region of interest" description="Disordered" evidence="3">
    <location>
        <begin position="1102"/>
        <end position="1199"/>
    </location>
</feature>
<dbReference type="InterPro" id="IPR000651">
    <property type="entry name" value="Ras-like_Gua-exchang_fac_N"/>
</dbReference>
<reference evidence="6" key="1">
    <citation type="submission" date="2022-07" db="EMBL/GenBank/DDBJ databases">
        <title>Phylogenomic reconstructions and comparative analyses of Kickxellomycotina fungi.</title>
        <authorList>
            <person name="Reynolds N.K."/>
            <person name="Stajich J.E."/>
            <person name="Barry K."/>
            <person name="Grigoriev I.V."/>
            <person name="Crous P."/>
            <person name="Smith M.E."/>
        </authorList>
    </citation>
    <scope>NUCLEOTIDE SEQUENCE</scope>
    <source>
        <strain evidence="6">NRRL 1565</strain>
    </source>
</reference>
<dbReference type="Pfam" id="PF00618">
    <property type="entry name" value="RasGEF_N"/>
    <property type="match status" value="1"/>
</dbReference>
<dbReference type="SMART" id="SM00147">
    <property type="entry name" value="RasGEF"/>
    <property type="match status" value="1"/>
</dbReference>
<dbReference type="PROSITE" id="PS50009">
    <property type="entry name" value="RASGEF_CAT"/>
    <property type="match status" value="1"/>
</dbReference>
<dbReference type="Gene3D" id="1.10.840.10">
    <property type="entry name" value="Ras guanine-nucleotide exchange factors catalytic domain"/>
    <property type="match status" value="2"/>
</dbReference>
<feature type="region of interest" description="Disordered" evidence="3">
    <location>
        <begin position="59"/>
        <end position="99"/>
    </location>
</feature>
<evidence type="ECO:0000313" key="6">
    <source>
        <dbReference type="EMBL" id="KAJ2806279.1"/>
    </source>
</evidence>
<dbReference type="InterPro" id="IPR023578">
    <property type="entry name" value="Ras_GEF_dom_sf"/>
</dbReference>
<dbReference type="GO" id="GO:0005085">
    <property type="term" value="F:guanyl-nucleotide exchange factor activity"/>
    <property type="evidence" value="ECO:0007669"/>
    <property type="project" value="UniProtKB-KW"/>
</dbReference>
<dbReference type="Gene3D" id="1.20.870.10">
    <property type="entry name" value="Son of sevenless (SoS) protein Chain: S domain 1"/>
    <property type="match status" value="1"/>
</dbReference>
<dbReference type="GO" id="GO:0007265">
    <property type="term" value="P:Ras protein signal transduction"/>
    <property type="evidence" value="ECO:0007669"/>
    <property type="project" value="TreeGrafter"/>
</dbReference>
<dbReference type="CDD" id="cd06224">
    <property type="entry name" value="REM"/>
    <property type="match status" value="1"/>
</dbReference>
<dbReference type="SMART" id="SM00229">
    <property type="entry name" value="RasGEFN"/>
    <property type="match status" value="1"/>
</dbReference>
<dbReference type="Proteomes" id="UP001140094">
    <property type="component" value="Unassembled WGS sequence"/>
</dbReference>
<dbReference type="InterPro" id="IPR008937">
    <property type="entry name" value="Ras-like_GEF"/>
</dbReference>
<evidence type="ECO:0008006" key="8">
    <source>
        <dbReference type="Google" id="ProtNLM"/>
    </source>
</evidence>
<evidence type="ECO:0000259" key="4">
    <source>
        <dbReference type="PROSITE" id="PS50009"/>
    </source>
</evidence>
<feature type="compositionally biased region" description="Low complexity" evidence="3">
    <location>
        <begin position="1102"/>
        <end position="1115"/>
    </location>
</feature>
<dbReference type="SUPFAM" id="SSF48366">
    <property type="entry name" value="Ras GEF"/>
    <property type="match status" value="2"/>
</dbReference>
<feature type="region of interest" description="Disordered" evidence="3">
    <location>
        <begin position="1347"/>
        <end position="1380"/>
    </location>
</feature>
<comment type="caution">
    <text evidence="6">The sequence shown here is derived from an EMBL/GenBank/DDBJ whole genome shotgun (WGS) entry which is preliminary data.</text>
</comment>
<sequence length="1438" mass="152056">MFALLSQSHRLLDEPIVECRASEEFAHEVGVEYQSSKMAITKDSLRSDEGDTAIVTGKVGTRSAFPQPRTSAHPLSQATPLSNAADSPASIDAPPSRNSLFPNVVKQQSRCLSVLLQHGPHGGIRRIGSLLITRERGGTAIALLNPAFVEMMDVQPVDTETELFLKRANIRRRSFSMVPQEAGGGDWLTAMSGAIGAPAGAAGIKRLATQGSSGPGMWWPLNDDNCSDEVGYDVHISSQDGADAAGGTGKGAAGTLERMGSSGALSGAASRPSTAPRKGSVSSQLRLMVRAESSGNIGSGAIRSNVSQSSLGTNPQNVPSLGQTQSDVSDMSGSSIHTNRQISSQSASNTHTHSSGHHLADVTMRTGTGTITRSIKSISLRLLVNRLASPEGNVDSDLLTDFLNAYRFFAHPIDVMRLIIIRYLNCFATSSAAEDADDSAAEEAEDKCPLINGWRSNTCKSAGDGAKQPATSSRGLPPLARNDGAIVQLRVMNIIKYWIKFHPHDFRLHHRLTRLLLLFLSHIQKQPGRADFVNSIRQKLSSGKLLALDTPSFAGPPAVASAAPPVAVPSQASSLRSSETRAPTLETARSAIDLCSISNQGKSAGASAPAAGFKEAASNVRPGTAVAAAPPGLSNSLSANNLQVYQNRNGASLVQKPSEQSSDTSAGPGGRGQHVKKSSTSYFRSLFHHRSNKSSSSNTGDAEFGSGTNDGDVLCAYNNQSVRIAQRNNGHAGILGAELPVIGDAAERGATVPNGNMYASDFGLVVMEALAKSGVPTPQTPVGRTLLNYSIANRNPYRINLVGIDPATCAEQLTLLEHELFARISATEFSLKGRVGDLETILQTMQGLTPDARGQPLSGTGQSGSNNPVPNLTAMTSWFNQATYWAVLTVLSEPTSAARALVVKQLIHIAFHCFARRNYYGAFELAIALDNSAVRRLHETWQLIPPLMKDIVARILQVLQSRMNFRTYRESVKAATAGASGPDEEMFSVVAEQVKALRAKDLISTSHGSIATASGVSSVSSTGTQAGSSGLSNLVHGALFGAGAGSGSVGEEEKHHSRKKSGAHKSAGGVKDSSPQLTEQDCACIIYAIRIRAASFAFSDPSVATSPTSASAPGDSGYGHSSVPVSSSKATRGSGGHLSSSGSKYNVSSSSASTYGGVGDGSSNGSEPRSRRARSTSNSGNGSAGGRSGSSFKQGRMITDGRPLPLVPFIAVHMTDLLHADEANSTYTEEHRKMCSRNPTGPDSAADGDDAPLAEQQIGLNHLKRQVRCDSAAISNVNQAQPLLNMQKFRLITAMFRELHMAQRTKYPYVADKMLQQQIYNAVRNIKAQTNDIFSVVEDVALEDPMLTRPPTAYSSPYGRSRTGSTASKQVAGDSESSDHASFGYPLHQIAAGQRGQGGASLLDASMELDCTDIKDNQELEQRLYMLSKWIEPATTTR</sequence>
<dbReference type="EMBL" id="JANBUO010000206">
    <property type="protein sequence ID" value="KAJ2806279.1"/>
    <property type="molecule type" value="Genomic_DNA"/>
</dbReference>
<feature type="region of interest" description="Disordered" evidence="3">
    <location>
        <begin position="1229"/>
        <end position="1251"/>
    </location>
</feature>
<feature type="compositionally biased region" description="Polar residues" evidence="3">
    <location>
        <begin position="68"/>
        <end position="81"/>
    </location>
</feature>
<feature type="compositionally biased region" description="Low complexity" evidence="3">
    <location>
        <begin position="260"/>
        <end position="270"/>
    </location>
</feature>
<keyword evidence="1 2" id="KW-0344">Guanine-nucleotide releasing factor</keyword>
<gene>
    <name evidence="6" type="ORF">H4R20_001747</name>
</gene>